<dbReference type="STRING" id="1428644.BIV57_15460"/>
<feature type="compositionally biased region" description="Low complexity" evidence="5">
    <location>
        <begin position="28"/>
        <end position="99"/>
    </location>
</feature>
<protein>
    <recommendedName>
        <fullName evidence="7">Yip1 domain-containing protein</fullName>
    </recommendedName>
</protein>
<evidence type="ECO:0000256" key="5">
    <source>
        <dbReference type="SAM" id="MobiDB-lite"/>
    </source>
</evidence>
<evidence type="ECO:0000256" key="1">
    <source>
        <dbReference type="ARBA" id="ARBA00004141"/>
    </source>
</evidence>
<accession>A0A1J7BSW2</accession>
<evidence type="ECO:0000256" key="4">
    <source>
        <dbReference type="ARBA" id="ARBA00023136"/>
    </source>
</evidence>
<evidence type="ECO:0000256" key="6">
    <source>
        <dbReference type="SAM" id="Phobius"/>
    </source>
</evidence>
<dbReference type="EMBL" id="MLCF01000085">
    <property type="protein sequence ID" value="OIV36553.1"/>
    <property type="molecule type" value="Genomic_DNA"/>
</dbReference>
<feature type="domain" description="Yip1" evidence="7">
    <location>
        <begin position="145"/>
        <end position="308"/>
    </location>
</feature>
<dbReference type="AlphaFoldDB" id="A0A1J7BSW2"/>
<comment type="subcellular location">
    <subcellularLocation>
        <location evidence="1">Membrane</location>
        <topology evidence="1">Multi-pass membrane protein</topology>
    </subcellularLocation>
</comment>
<dbReference type="Pfam" id="PF04893">
    <property type="entry name" value="Yip1"/>
    <property type="match status" value="1"/>
</dbReference>
<evidence type="ECO:0000259" key="7">
    <source>
        <dbReference type="Pfam" id="PF04893"/>
    </source>
</evidence>
<proteinExistence type="predicted"/>
<dbReference type="RefSeq" id="WP_071657451.1">
    <property type="nucleotide sequence ID" value="NZ_MLCF01000085.1"/>
</dbReference>
<evidence type="ECO:0000256" key="3">
    <source>
        <dbReference type="ARBA" id="ARBA00022989"/>
    </source>
</evidence>
<feature type="transmembrane region" description="Helical" evidence="6">
    <location>
        <begin position="290"/>
        <end position="308"/>
    </location>
</feature>
<comment type="caution">
    <text evidence="8">The sequence shown here is derived from an EMBL/GenBank/DDBJ whole genome shotgun (WGS) entry which is preliminary data.</text>
</comment>
<keyword evidence="3 6" id="KW-1133">Transmembrane helix</keyword>
<evidence type="ECO:0000313" key="8">
    <source>
        <dbReference type="EMBL" id="OIV36553.1"/>
    </source>
</evidence>
<keyword evidence="9" id="KW-1185">Reference proteome</keyword>
<dbReference type="Proteomes" id="UP000243342">
    <property type="component" value="Unassembled WGS sequence"/>
</dbReference>
<dbReference type="GO" id="GO:0016020">
    <property type="term" value="C:membrane"/>
    <property type="evidence" value="ECO:0007669"/>
    <property type="project" value="UniProtKB-SubCell"/>
</dbReference>
<gene>
    <name evidence="8" type="ORF">BIV57_15460</name>
</gene>
<feature type="transmembrane region" description="Helical" evidence="6">
    <location>
        <begin position="162"/>
        <end position="182"/>
    </location>
</feature>
<evidence type="ECO:0000313" key="9">
    <source>
        <dbReference type="Proteomes" id="UP000243342"/>
    </source>
</evidence>
<keyword evidence="2 6" id="KW-0812">Transmembrane</keyword>
<dbReference type="OrthoDB" id="3870840at2"/>
<name>A0A1J7BSW2_9ACTN</name>
<sequence>MRDRSGRRGRRAQQVQQVPGMESGRTVPYEPGYDGPAGYGAPHQQPQPQQYAQYPQGYDPGYQGPGGQQHQQGYPQEYDRQYPQGYDSGYDQGYPQQGYDQDHPQQDYPQQGGERLGDTNVATYRAGQSHAPAGPRLHWKELLTGIFLRPSETFDRMRDHRVWGPALIVSALYGMLAVIGFGDSRDQIFSSTFGTIVSLLLSGAVAFVIGGLMLGGVTHGLARQMGGDGLLAPTMGMSMLVGWLTDAPRLILALFLSASNGVAQVVGWATWLLCAVLLTKMLSKSHDLPWGKALGAASIQLLVLLVLVKLPTLS</sequence>
<feature type="transmembrane region" description="Helical" evidence="6">
    <location>
        <begin position="188"/>
        <end position="214"/>
    </location>
</feature>
<reference evidence="8 9" key="1">
    <citation type="submission" date="2016-10" db="EMBL/GenBank/DDBJ databases">
        <title>Genome sequence of Streptomyces gilvigriseus MUSC 26.</title>
        <authorList>
            <person name="Lee L.-H."/>
            <person name="Ser H.-L."/>
        </authorList>
    </citation>
    <scope>NUCLEOTIDE SEQUENCE [LARGE SCALE GENOMIC DNA]</scope>
    <source>
        <strain evidence="8 9">MUSC 26</strain>
    </source>
</reference>
<keyword evidence="4 6" id="KW-0472">Membrane</keyword>
<organism evidence="8 9">
    <name type="scientific">Mangrovactinospora gilvigrisea</name>
    <dbReference type="NCBI Taxonomy" id="1428644"/>
    <lineage>
        <taxon>Bacteria</taxon>
        <taxon>Bacillati</taxon>
        <taxon>Actinomycetota</taxon>
        <taxon>Actinomycetes</taxon>
        <taxon>Kitasatosporales</taxon>
        <taxon>Streptomycetaceae</taxon>
        <taxon>Mangrovactinospora</taxon>
    </lineage>
</organism>
<evidence type="ECO:0000256" key="2">
    <source>
        <dbReference type="ARBA" id="ARBA00022692"/>
    </source>
</evidence>
<feature type="region of interest" description="Disordered" evidence="5">
    <location>
        <begin position="1"/>
        <end position="117"/>
    </location>
</feature>
<dbReference type="InterPro" id="IPR006977">
    <property type="entry name" value="Yip1_dom"/>
</dbReference>
<feature type="transmembrane region" description="Helical" evidence="6">
    <location>
        <begin position="250"/>
        <end position="278"/>
    </location>
</feature>